<feature type="transmembrane region" description="Helical" evidence="1">
    <location>
        <begin position="7"/>
        <end position="25"/>
    </location>
</feature>
<comment type="caution">
    <text evidence="2">The sequence shown here is derived from an EMBL/GenBank/DDBJ whole genome shotgun (WGS) entry which is preliminary data.</text>
</comment>
<protein>
    <submittedName>
        <fullName evidence="2">ABC transporter permease</fullName>
    </submittedName>
</protein>
<feature type="transmembrane region" description="Helical" evidence="1">
    <location>
        <begin position="61"/>
        <end position="83"/>
    </location>
</feature>
<evidence type="ECO:0000313" key="2">
    <source>
        <dbReference type="EMBL" id="HIZ74272.1"/>
    </source>
</evidence>
<sequence length="138" mass="15942">MKKLSEYLLLWALGGSFYYAFEVFFRGFSHWSMFVLGGFCLIFCAQQGIWTHWSAPLWKQVGWCVIFVVSGEFITGIIVNKIMRWNVWDYTGMPFQLMGQICLPFAVIFSGLCAVGILMSGYLLHFLYGEETPHFHVL</sequence>
<name>A0A9D2K1A6_9FIRM</name>
<dbReference type="InterPro" id="IPR010540">
    <property type="entry name" value="CmpB_TMEM229"/>
</dbReference>
<dbReference type="Proteomes" id="UP000824116">
    <property type="component" value="Unassembled WGS sequence"/>
</dbReference>
<keyword evidence="1" id="KW-1133">Transmembrane helix</keyword>
<keyword evidence="1" id="KW-0472">Membrane</keyword>
<organism evidence="2 3">
    <name type="scientific">Candidatus Mediterraneibacter stercoravium</name>
    <dbReference type="NCBI Taxonomy" id="2838685"/>
    <lineage>
        <taxon>Bacteria</taxon>
        <taxon>Bacillati</taxon>
        <taxon>Bacillota</taxon>
        <taxon>Clostridia</taxon>
        <taxon>Lachnospirales</taxon>
        <taxon>Lachnospiraceae</taxon>
        <taxon>Mediterraneibacter</taxon>
    </lineage>
</organism>
<feature type="transmembrane region" description="Helical" evidence="1">
    <location>
        <begin position="103"/>
        <end position="128"/>
    </location>
</feature>
<dbReference type="EMBL" id="DXAY01000080">
    <property type="protein sequence ID" value="HIZ74272.1"/>
    <property type="molecule type" value="Genomic_DNA"/>
</dbReference>
<proteinExistence type="predicted"/>
<dbReference type="Pfam" id="PF06541">
    <property type="entry name" value="ABC_trans_CmpB"/>
    <property type="match status" value="1"/>
</dbReference>
<accession>A0A9D2K1A6</accession>
<gene>
    <name evidence="2" type="ORF">H9723_03365</name>
</gene>
<reference evidence="2" key="2">
    <citation type="submission" date="2021-04" db="EMBL/GenBank/DDBJ databases">
        <authorList>
            <person name="Gilroy R."/>
        </authorList>
    </citation>
    <scope>NUCLEOTIDE SEQUENCE</scope>
    <source>
        <strain evidence="2">CHK196-3914</strain>
    </source>
</reference>
<reference evidence="2" key="1">
    <citation type="journal article" date="2021" name="PeerJ">
        <title>Extensive microbial diversity within the chicken gut microbiome revealed by metagenomics and culture.</title>
        <authorList>
            <person name="Gilroy R."/>
            <person name="Ravi A."/>
            <person name="Getino M."/>
            <person name="Pursley I."/>
            <person name="Horton D.L."/>
            <person name="Alikhan N.F."/>
            <person name="Baker D."/>
            <person name="Gharbi K."/>
            <person name="Hall N."/>
            <person name="Watson M."/>
            <person name="Adriaenssens E.M."/>
            <person name="Foster-Nyarko E."/>
            <person name="Jarju S."/>
            <person name="Secka A."/>
            <person name="Antonio M."/>
            <person name="Oren A."/>
            <person name="Chaudhuri R.R."/>
            <person name="La Ragione R."/>
            <person name="Hildebrand F."/>
            <person name="Pallen M.J."/>
        </authorList>
    </citation>
    <scope>NUCLEOTIDE SEQUENCE</scope>
    <source>
        <strain evidence="2">CHK196-3914</strain>
    </source>
</reference>
<dbReference type="AlphaFoldDB" id="A0A9D2K1A6"/>
<keyword evidence="1" id="KW-0812">Transmembrane</keyword>
<evidence type="ECO:0000313" key="3">
    <source>
        <dbReference type="Proteomes" id="UP000824116"/>
    </source>
</evidence>
<evidence type="ECO:0000256" key="1">
    <source>
        <dbReference type="SAM" id="Phobius"/>
    </source>
</evidence>